<dbReference type="Pfam" id="PF18915">
    <property type="entry name" value="DUF5667"/>
    <property type="match status" value="1"/>
</dbReference>
<keyword evidence="1" id="KW-0812">Transmembrane</keyword>
<evidence type="ECO:0000313" key="4">
    <source>
        <dbReference type="Proteomes" id="UP001595850"/>
    </source>
</evidence>
<comment type="caution">
    <text evidence="3">The sequence shown here is derived from an EMBL/GenBank/DDBJ whole genome shotgun (WGS) entry which is preliminary data.</text>
</comment>
<feature type="domain" description="DUF5667" evidence="2">
    <location>
        <begin position="97"/>
        <end position="184"/>
    </location>
</feature>
<dbReference type="InterPro" id="IPR043725">
    <property type="entry name" value="DUF5667"/>
</dbReference>
<protein>
    <submittedName>
        <fullName evidence="3">DUF5667 domain-containing protein</fullName>
    </submittedName>
</protein>
<evidence type="ECO:0000313" key="3">
    <source>
        <dbReference type="EMBL" id="MFC4058658.1"/>
    </source>
</evidence>
<evidence type="ECO:0000259" key="2">
    <source>
        <dbReference type="Pfam" id="PF18915"/>
    </source>
</evidence>
<keyword evidence="1" id="KW-1133">Transmembrane helix</keyword>
<keyword evidence="1" id="KW-0472">Membrane</keyword>
<dbReference type="RefSeq" id="WP_377286963.1">
    <property type="nucleotide sequence ID" value="NZ_JBHSBM010000013.1"/>
</dbReference>
<proteinExistence type="predicted"/>
<organism evidence="3 4">
    <name type="scientific">Planomonospora corallina</name>
    <dbReference type="NCBI Taxonomy" id="1806052"/>
    <lineage>
        <taxon>Bacteria</taxon>
        <taxon>Bacillati</taxon>
        <taxon>Actinomycetota</taxon>
        <taxon>Actinomycetes</taxon>
        <taxon>Streptosporangiales</taxon>
        <taxon>Streptosporangiaceae</taxon>
        <taxon>Planomonospora</taxon>
    </lineage>
</organism>
<evidence type="ECO:0000256" key="1">
    <source>
        <dbReference type="SAM" id="Phobius"/>
    </source>
</evidence>
<dbReference type="EMBL" id="JBHSBM010000013">
    <property type="protein sequence ID" value="MFC4058658.1"/>
    <property type="molecule type" value="Genomic_DNA"/>
</dbReference>
<dbReference type="Proteomes" id="UP001595850">
    <property type="component" value="Unassembled WGS sequence"/>
</dbReference>
<feature type="transmembrane region" description="Helical" evidence="1">
    <location>
        <begin position="74"/>
        <end position="95"/>
    </location>
</feature>
<gene>
    <name evidence="3" type="ORF">ACFOWE_10155</name>
</gene>
<keyword evidence="4" id="KW-1185">Reference proteome</keyword>
<accession>A0ABV8I6G5</accession>
<name>A0ABV8I6G5_9ACTN</name>
<sequence length="230" mass="25346">MGRWRSGLSRRSRTHARHRVAELGTRLEGAPRPEFRAELRERLVNASPAGDLSGDVSGGRVPARHRAPRARPVLLPRLLSAALAVCMVGTGLAIYRSVPGDVFYPLKRAAENTLLQLSTDEAERADRSLQSASTRADEVEELLGSAARDESALVGQALEAMEDTTRSAVTSLTRVRRSDKEDAAEVTGHLQRFVRKQRNRIEGMLPKMDEENQRRANGYLNYIEGLAPPG</sequence>
<reference evidence="4" key="1">
    <citation type="journal article" date="2019" name="Int. J. Syst. Evol. Microbiol.">
        <title>The Global Catalogue of Microorganisms (GCM) 10K type strain sequencing project: providing services to taxonomists for standard genome sequencing and annotation.</title>
        <authorList>
            <consortium name="The Broad Institute Genomics Platform"/>
            <consortium name="The Broad Institute Genome Sequencing Center for Infectious Disease"/>
            <person name="Wu L."/>
            <person name="Ma J."/>
        </authorList>
    </citation>
    <scope>NUCLEOTIDE SEQUENCE [LARGE SCALE GENOMIC DNA]</scope>
    <source>
        <strain evidence="4">TBRC 4489</strain>
    </source>
</reference>